<gene>
    <name evidence="2" type="ORF">DL240_09420</name>
</gene>
<evidence type="ECO:0000313" key="3">
    <source>
        <dbReference type="Proteomes" id="UP000249169"/>
    </source>
</evidence>
<comment type="caution">
    <text evidence="2">The sequence shown here is derived from an EMBL/GenBank/DDBJ whole genome shotgun (WGS) entry which is preliminary data.</text>
</comment>
<dbReference type="Proteomes" id="UP000249169">
    <property type="component" value="Unassembled WGS sequence"/>
</dbReference>
<feature type="transmembrane region" description="Helical" evidence="1">
    <location>
        <begin position="211"/>
        <end position="233"/>
    </location>
</feature>
<evidence type="ECO:0000313" key="2">
    <source>
        <dbReference type="EMBL" id="RAL23095.1"/>
    </source>
</evidence>
<keyword evidence="1" id="KW-0472">Membrane</keyword>
<accession>A0A328CAA3</accession>
<evidence type="ECO:0008006" key="4">
    <source>
        <dbReference type="Google" id="ProtNLM"/>
    </source>
</evidence>
<feature type="transmembrane region" description="Helical" evidence="1">
    <location>
        <begin position="253"/>
        <end position="276"/>
    </location>
</feature>
<reference evidence="2 3" key="1">
    <citation type="submission" date="2018-05" db="EMBL/GenBank/DDBJ databases">
        <title>Lujinxingia marina gen. nov. sp. nov., a new facultative anaerobic member of the class Deltaproteobacteria, and proposal of Lujinxingaceae fam. nov.</title>
        <authorList>
            <person name="Li C.-M."/>
        </authorList>
    </citation>
    <scope>NUCLEOTIDE SEQUENCE [LARGE SCALE GENOMIC DNA]</scope>
    <source>
        <strain evidence="2 3">B210</strain>
    </source>
</reference>
<protein>
    <recommendedName>
        <fullName evidence="4">Cell division protein FtsX</fullName>
    </recommendedName>
</protein>
<evidence type="ECO:0000256" key="1">
    <source>
        <dbReference type="SAM" id="Phobius"/>
    </source>
</evidence>
<keyword evidence="1" id="KW-0812">Transmembrane</keyword>
<organism evidence="2 3">
    <name type="scientific">Lujinxingia litoralis</name>
    <dbReference type="NCBI Taxonomy" id="2211119"/>
    <lineage>
        <taxon>Bacteria</taxon>
        <taxon>Deltaproteobacteria</taxon>
        <taxon>Bradymonadales</taxon>
        <taxon>Lujinxingiaceae</taxon>
        <taxon>Lujinxingia</taxon>
    </lineage>
</organism>
<dbReference type="EMBL" id="QHKO01000003">
    <property type="protein sequence ID" value="RAL23095.1"/>
    <property type="molecule type" value="Genomic_DNA"/>
</dbReference>
<keyword evidence="3" id="KW-1185">Reference proteome</keyword>
<feature type="transmembrane region" description="Helical" evidence="1">
    <location>
        <begin position="9"/>
        <end position="30"/>
    </location>
</feature>
<dbReference type="AlphaFoldDB" id="A0A328CAA3"/>
<proteinExistence type="predicted"/>
<feature type="transmembrane region" description="Helical" evidence="1">
    <location>
        <begin position="164"/>
        <end position="183"/>
    </location>
</feature>
<sequence>MIGLGARRIWTLGVVLGLGALLWWGGVVWLGSAQLRQAQEGGAGHYWPAVYVEAQPEEATLEALIAELEGWSRVSAVHRREPAESMKVLKQRLGEEEVRRMGVEAAMLPVILEVEPAVMPGRSMELVAQVAALEVREEVVAVDLPEARALEAVAAWKVLGGGLWAGWLLGLLGGVLGLGGLLWRVREDERAEQAMLERFGASQVALSRPTLVRGLVVGAAAGVAAALATVVSLNALRGALEPLLLDATLGAGAAVPVMMLQVLGGGLAGALAGWVLRRPQRGDSKRPVREGALRPLLEWRS</sequence>
<name>A0A328CAA3_9DELT</name>
<keyword evidence="1" id="KW-1133">Transmembrane helix</keyword>